<proteinExistence type="predicted"/>
<protein>
    <submittedName>
        <fullName evidence="1">Uncharacterized protein</fullName>
    </submittedName>
</protein>
<keyword evidence="2" id="KW-1185">Reference proteome</keyword>
<dbReference type="Proteomes" id="UP001057452">
    <property type="component" value="Chromosome 20"/>
</dbReference>
<name>A0ACB9W325_CHAAC</name>
<comment type="caution">
    <text evidence="1">The sequence shown here is derived from an EMBL/GenBank/DDBJ whole genome shotgun (WGS) entry which is preliminary data.</text>
</comment>
<sequence length="251" mass="28079">MLILKPTRWKGRGSEQIRQSRDETGAQRHRGRSGIETRCTSPRPAVLWGLISMPQKVTAGNLLNTTAICLPCSKGTNEKVYKLKKTGTGLCTPQSPIEIPEAARRNAKCQWSACASTFSERDGGARPDLVVLRLLRGARSETVLTLLKVSISTEDHRWLTLISERWRGLQNRKCEKCEISSSREQHSPAQQQLDMSVGDFTMFSSTNSPASLRRGMHHWQILNTTERSMGERDDRKGGREGEKEDEEGMGG</sequence>
<accession>A0ACB9W325</accession>
<evidence type="ECO:0000313" key="2">
    <source>
        <dbReference type="Proteomes" id="UP001057452"/>
    </source>
</evidence>
<dbReference type="EMBL" id="CM043804">
    <property type="protein sequence ID" value="KAI4806788.1"/>
    <property type="molecule type" value="Genomic_DNA"/>
</dbReference>
<reference evidence="1" key="1">
    <citation type="submission" date="2022-05" db="EMBL/GenBank/DDBJ databases">
        <title>Chromosome-level genome of Chaenocephalus aceratus.</title>
        <authorList>
            <person name="Park H."/>
        </authorList>
    </citation>
    <scope>NUCLEOTIDE SEQUENCE</scope>
    <source>
        <strain evidence="1">KU_202001</strain>
    </source>
</reference>
<gene>
    <name evidence="1" type="ORF">KUCAC02_017587</name>
</gene>
<evidence type="ECO:0000313" key="1">
    <source>
        <dbReference type="EMBL" id="KAI4806788.1"/>
    </source>
</evidence>
<organism evidence="1 2">
    <name type="scientific">Chaenocephalus aceratus</name>
    <name type="common">Blackfin icefish</name>
    <name type="synonym">Chaenichthys aceratus</name>
    <dbReference type="NCBI Taxonomy" id="36190"/>
    <lineage>
        <taxon>Eukaryota</taxon>
        <taxon>Metazoa</taxon>
        <taxon>Chordata</taxon>
        <taxon>Craniata</taxon>
        <taxon>Vertebrata</taxon>
        <taxon>Euteleostomi</taxon>
        <taxon>Actinopterygii</taxon>
        <taxon>Neopterygii</taxon>
        <taxon>Teleostei</taxon>
        <taxon>Neoteleostei</taxon>
        <taxon>Acanthomorphata</taxon>
        <taxon>Eupercaria</taxon>
        <taxon>Perciformes</taxon>
        <taxon>Notothenioidei</taxon>
        <taxon>Channichthyidae</taxon>
        <taxon>Chaenocephalus</taxon>
    </lineage>
</organism>